<dbReference type="AlphaFoldDB" id="A0A1Q9EU27"/>
<evidence type="ECO:0000256" key="1">
    <source>
        <dbReference type="SAM" id="MobiDB-lite"/>
    </source>
</evidence>
<sequence length="192" mass="21621">MAFTCSFCSFTGRRGLCEKEGSHHAPYCPRFLGSCKFCGCVGNFDCITQEHGLHRSSCPRFIGQCKLCGVTGPRDQVAVPSAYHKPFCERFSERCHYCGAEEGHVPGGHHQVTCPRFRGRCQFCDLVGPGWYVVTAGPQHHEDCPRRWQTFEPLLQPKVADGPSRPLPRRRQPKRAVPALQRSRSDSLLDSW</sequence>
<keyword evidence="3" id="KW-1185">Reference proteome</keyword>
<name>A0A1Q9EU27_SYMMI</name>
<dbReference type="EMBL" id="LSRX01000069">
    <property type="protein sequence ID" value="OLQ10909.1"/>
    <property type="molecule type" value="Genomic_DNA"/>
</dbReference>
<feature type="region of interest" description="Disordered" evidence="1">
    <location>
        <begin position="158"/>
        <end position="192"/>
    </location>
</feature>
<feature type="compositionally biased region" description="Basic and acidic residues" evidence="1">
    <location>
        <begin position="183"/>
        <end position="192"/>
    </location>
</feature>
<comment type="caution">
    <text evidence="2">The sequence shown here is derived from an EMBL/GenBank/DDBJ whole genome shotgun (WGS) entry which is preliminary data.</text>
</comment>
<evidence type="ECO:0000313" key="2">
    <source>
        <dbReference type="EMBL" id="OLQ10909.1"/>
    </source>
</evidence>
<reference evidence="2 3" key="1">
    <citation type="submission" date="2016-02" db="EMBL/GenBank/DDBJ databases">
        <title>Genome analysis of coral dinoflagellate symbionts highlights evolutionary adaptations to a symbiotic lifestyle.</title>
        <authorList>
            <person name="Aranda M."/>
            <person name="Li Y."/>
            <person name="Liew Y.J."/>
            <person name="Baumgarten S."/>
            <person name="Simakov O."/>
            <person name="Wilson M."/>
            <person name="Piel J."/>
            <person name="Ashoor H."/>
            <person name="Bougouffa S."/>
            <person name="Bajic V.B."/>
            <person name="Ryu T."/>
            <person name="Ravasi T."/>
            <person name="Bayer T."/>
            <person name="Micklem G."/>
            <person name="Kim H."/>
            <person name="Bhak J."/>
            <person name="Lajeunesse T.C."/>
            <person name="Voolstra C.R."/>
        </authorList>
    </citation>
    <scope>NUCLEOTIDE SEQUENCE [LARGE SCALE GENOMIC DNA]</scope>
    <source>
        <strain evidence="2 3">CCMP2467</strain>
    </source>
</reference>
<protein>
    <submittedName>
        <fullName evidence="2">Uncharacterized protein</fullName>
    </submittedName>
</protein>
<proteinExistence type="predicted"/>
<evidence type="ECO:0000313" key="3">
    <source>
        <dbReference type="Proteomes" id="UP000186817"/>
    </source>
</evidence>
<dbReference type="Proteomes" id="UP000186817">
    <property type="component" value="Unassembled WGS sequence"/>
</dbReference>
<organism evidence="2 3">
    <name type="scientific">Symbiodinium microadriaticum</name>
    <name type="common">Dinoflagellate</name>
    <name type="synonym">Zooxanthella microadriatica</name>
    <dbReference type="NCBI Taxonomy" id="2951"/>
    <lineage>
        <taxon>Eukaryota</taxon>
        <taxon>Sar</taxon>
        <taxon>Alveolata</taxon>
        <taxon>Dinophyceae</taxon>
        <taxon>Suessiales</taxon>
        <taxon>Symbiodiniaceae</taxon>
        <taxon>Symbiodinium</taxon>
    </lineage>
</organism>
<gene>
    <name evidence="2" type="ORF">AK812_SmicGene5328</name>
</gene>
<accession>A0A1Q9EU27</accession>
<dbReference type="OrthoDB" id="10349332at2759"/>